<dbReference type="CDD" id="cd00167">
    <property type="entry name" value="SANT"/>
    <property type="match status" value="1"/>
</dbReference>
<evidence type="ECO:0000256" key="3">
    <source>
        <dbReference type="ARBA" id="ARBA00023015"/>
    </source>
</evidence>
<protein>
    <submittedName>
        <fullName evidence="9">Protein rough sheath 2</fullName>
    </submittedName>
</protein>
<keyword evidence="6" id="KW-0539">Nucleus</keyword>
<organism evidence="9">
    <name type="scientific">Sesamum latifolium</name>
    <dbReference type="NCBI Taxonomy" id="2727402"/>
    <lineage>
        <taxon>Eukaryota</taxon>
        <taxon>Viridiplantae</taxon>
        <taxon>Streptophyta</taxon>
        <taxon>Embryophyta</taxon>
        <taxon>Tracheophyta</taxon>
        <taxon>Spermatophyta</taxon>
        <taxon>Magnoliopsida</taxon>
        <taxon>eudicotyledons</taxon>
        <taxon>Gunneridae</taxon>
        <taxon>Pentapetalae</taxon>
        <taxon>asterids</taxon>
        <taxon>lamiids</taxon>
        <taxon>Lamiales</taxon>
        <taxon>Pedaliaceae</taxon>
        <taxon>Sesamum</taxon>
    </lineage>
</organism>
<dbReference type="SUPFAM" id="SSF46689">
    <property type="entry name" value="Homeodomain-like"/>
    <property type="match status" value="1"/>
</dbReference>
<dbReference type="SMART" id="SM00717">
    <property type="entry name" value="SANT"/>
    <property type="match status" value="1"/>
</dbReference>
<dbReference type="InterPro" id="IPR001005">
    <property type="entry name" value="SANT/Myb"/>
</dbReference>
<proteinExistence type="predicted"/>
<keyword evidence="2" id="KW-0677">Repeat</keyword>
<accession>A0AAW2UGL7</accession>
<sequence length="61" mass="7473">MKERQRWQPEEDALLRAYVKQYGPKEWNLISQRMGKPLDRDPKSCLERWKNYLKPGIKRGR</sequence>
<dbReference type="Pfam" id="PF13921">
    <property type="entry name" value="Myb_DNA-bind_6"/>
    <property type="match status" value="1"/>
</dbReference>
<keyword evidence="4" id="KW-0238">DNA-binding</keyword>
<dbReference type="AlphaFoldDB" id="A0AAW2UGL7"/>
<dbReference type="InterPro" id="IPR009057">
    <property type="entry name" value="Homeodomain-like_sf"/>
</dbReference>
<feature type="domain" description="Myb-like" evidence="7">
    <location>
        <begin position="1"/>
        <end position="53"/>
    </location>
</feature>
<dbReference type="InterPro" id="IPR017930">
    <property type="entry name" value="Myb_dom"/>
</dbReference>
<dbReference type="FunFam" id="1.10.10.60:FF:000449">
    <property type="entry name" value="MYB-related transcription factor"/>
    <property type="match status" value="1"/>
</dbReference>
<evidence type="ECO:0000256" key="1">
    <source>
        <dbReference type="ARBA" id="ARBA00004123"/>
    </source>
</evidence>
<evidence type="ECO:0000256" key="4">
    <source>
        <dbReference type="ARBA" id="ARBA00023125"/>
    </source>
</evidence>
<dbReference type="GO" id="GO:0005634">
    <property type="term" value="C:nucleus"/>
    <property type="evidence" value="ECO:0007669"/>
    <property type="project" value="UniProtKB-SubCell"/>
</dbReference>
<evidence type="ECO:0000313" key="9">
    <source>
        <dbReference type="EMBL" id="KAL0416000.1"/>
    </source>
</evidence>
<dbReference type="InterPro" id="IPR052844">
    <property type="entry name" value="Leaf_Dev_Regulator"/>
</dbReference>
<evidence type="ECO:0000256" key="2">
    <source>
        <dbReference type="ARBA" id="ARBA00022737"/>
    </source>
</evidence>
<reference evidence="9" key="2">
    <citation type="journal article" date="2024" name="Plant">
        <title>Genomic evolution and insights into agronomic trait innovations of Sesamum species.</title>
        <authorList>
            <person name="Miao H."/>
            <person name="Wang L."/>
            <person name="Qu L."/>
            <person name="Liu H."/>
            <person name="Sun Y."/>
            <person name="Le M."/>
            <person name="Wang Q."/>
            <person name="Wei S."/>
            <person name="Zheng Y."/>
            <person name="Lin W."/>
            <person name="Duan Y."/>
            <person name="Cao H."/>
            <person name="Xiong S."/>
            <person name="Wang X."/>
            <person name="Wei L."/>
            <person name="Li C."/>
            <person name="Ma Q."/>
            <person name="Ju M."/>
            <person name="Zhao R."/>
            <person name="Li G."/>
            <person name="Mu C."/>
            <person name="Tian Q."/>
            <person name="Mei H."/>
            <person name="Zhang T."/>
            <person name="Gao T."/>
            <person name="Zhang H."/>
        </authorList>
    </citation>
    <scope>NUCLEOTIDE SEQUENCE</scope>
    <source>
        <strain evidence="9">KEN1</strain>
    </source>
</reference>
<evidence type="ECO:0000256" key="5">
    <source>
        <dbReference type="ARBA" id="ARBA00023163"/>
    </source>
</evidence>
<comment type="caution">
    <text evidence="9">The sequence shown here is derived from an EMBL/GenBank/DDBJ whole genome shotgun (WGS) entry which is preliminary data.</text>
</comment>
<comment type="subcellular location">
    <subcellularLocation>
        <location evidence="1">Nucleus</location>
    </subcellularLocation>
</comment>
<dbReference type="GO" id="GO:0003677">
    <property type="term" value="F:DNA binding"/>
    <property type="evidence" value="ECO:0007669"/>
    <property type="project" value="UniProtKB-KW"/>
</dbReference>
<reference evidence="9" key="1">
    <citation type="submission" date="2020-06" db="EMBL/GenBank/DDBJ databases">
        <authorList>
            <person name="Li T."/>
            <person name="Hu X."/>
            <person name="Zhang T."/>
            <person name="Song X."/>
            <person name="Zhang H."/>
            <person name="Dai N."/>
            <person name="Sheng W."/>
            <person name="Hou X."/>
            <person name="Wei L."/>
        </authorList>
    </citation>
    <scope>NUCLEOTIDE SEQUENCE</scope>
    <source>
        <strain evidence="9">KEN1</strain>
        <tissue evidence="9">Leaf</tissue>
    </source>
</reference>
<dbReference type="Gene3D" id="1.10.10.60">
    <property type="entry name" value="Homeodomain-like"/>
    <property type="match status" value="1"/>
</dbReference>
<keyword evidence="3" id="KW-0805">Transcription regulation</keyword>
<evidence type="ECO:0000256" key="6">
    <source>
        <dbReference type="ARBA" id="ARBA00023242"/>
    </source>
</evidence>
<gene>
    <name evidence="9" type="ORF">Slati_3431900</name>
</gene>
<evidence type="ECO:0000259" key="7">
    <source>
        <dbReference type="PROSITE" id="PS50090"/>
    </source>
</evidence>
<evidence type="ECO:0000259" key="8">
    <source>
        <dbReference type="PROSITE" id="PS51294"/>
    </source>
</evidence>
<dbReference type="PROSITE" id="PS50090">
    <property type="entry name" value="MYB_LIKE"/>
    <property type="match status" value="1"/>
</dbReference>
<dbReference type="PANTHER" id="PTHR47214">
    <property type="entry name" value="PROTEIN ROUGH SHEATH 2 HOMOLOG"/>
    <property type="match status" value="1"/>
</dbReference>
<dbReference type="GO" id="GO:0006355">
    <property type="term" value="P:regulation of DNA-templated transcription"/>
    <property type="evidence" value="ECO:0007669"/>
    <property type="project" value="UniProtKB-ARBA"/>
</dbReference>
<dbReference type="PROSITE" id="PS51294">
    <property type="entry name" value="HTH_MYB"/>
    <property type="match status" value="1"/>
</dbReference>
<name>A0AAW2UGL7_9LAMI</name>
<dbReference type="EMBL" id="JACGWN010000012">
    <property type="protein sequence ID" value="KAL0416000.1"/>
    <property type="molecule type" value="Genomic_DNA"/>
</dbReference>
<keyword evidence="5" id="KW-0804">Transcription</keyword>
<dbReference type="PANTHER" id="PTHR47214:SF1">
    <property type="entry name" value="PROTEIN ROUGH SHEATH 2 HOMOLOG"/>
    <property type="match status" value="1"/>
</dbReference>
<feature type="domain" description="HTH myb-type" evidence="8">
    <location>
        <begin position="1"/>
        <end position="57"/>
    </location>
</feature>